<dbReference type="GO" id="GO:0005524">
    <property type="term" value="F:ATP binding"/>
    <property type="evidence" value="ECO:0007669"/>
    <property type="project" value="UniProtKB-KW"/>
</dbReference>
<evidence type="ECO:0000256" key="8">
    <source>
        <dbReference type="ARBA" id="ARBA00022741"/>
    </source>
</evidence>
<dbReference type="CDD" id="cd00082">
    <property type="entry name" value="HisKA"/>
    <property type="match status" value="1"/>
</dbReference>
<dbReference type="PROSITE" id="PS50109">
    <property type="entry name" value="HIS_KIN"/>
    <property type="match status" value="1"/>
</dbReference>
<dbReference type="PANTHER" id="PTHR45528:SF1">
    <property type="entry name" value="SENSOR HISTIDINE KINASE CPXA"/>
    <property type="match status" value="1"/>
</dbReference>
<dbReference type="OrthoDB" id="9786919at2"/>
<dbReference type="PRINTS" id="PR00344">
    <property type="entry name" value="BCTRLSENSOR"/>
</dbReference>
<dbReference type="PANTHER" id="PTHR45528">
    <property type="entry name" value="SENSOR HISTIDINE KINASE CPXA"/>
    <property type="match status" value="1"/>
</dbReference>
<dbReference type="AlphaFoldDB" id="A0A6I1MM93"/>
<evidence type="ECO:0000256" key="11">
    <source>
        <dbReference type="ARBA" id="ARBA00022989"/>
    </source>
</evidence>
<keyword evidence="10" id="KW-0067">ATP-binding</keyword>
<dbReference type="Gene3D" id="3.30.565.10">
    <property type="entry name" value="Histidine kinase-like ATPase, C-terminal domain"/>
    <property type="match status" value="1"/>
</dbReference>
<dbReference type="Proteomes" id="UP000430345">
    <property type="component" value="Unassembled WGS sequence"/>
</dbReference>
<keyword evidence="11 15" id="KW-1133">Transmembrane helix</keyword>
<feature type="transmembrane region" description="Helical" evidence="15">
    <location>
        <begin position="12"/>
        <end position="32"/>
    </location>
</feature>
<name>A0A6I1MM93_9CLOT</name>
<feature type="transmembrane region" description="Helical" evidence="15">
    <location>
        <begin position="168"/>
        <end position="187"/>
    </location>
</feature>
<evidence type="ECO:0000313" key="18">
    <source>
        <dbReference type="Proteomes" id="UP000430345"/>
    </source>
</evidence>
<dbReference type="SMART" id="SM00387">
    <property type="entry name" value="HATPase_c"/>
    <property type="match status" value="1"/>
</dbReference>
<dbReference type="RefSeq" id="WP_152890283.1">
    <property type="nucleotide sequence ID" value="NZ_WHJC01000150.1"/>
</dbReference>
<dbReference type="InterPro" id="IPR003661">
    <property type="entry name" value="HisK_dim/P_dom"/>
</dbReference>
<evidence type="ECO:0000256" key="14">
    <source>
        <dbReference type="SAM" id="Coils"/>
    </source>
</evidence>
<evidence type="ECO:0000256" key="1">
    <source>
        <dbReference type="ARBA" id="ARBA00000085"/>
    </source>
</evidence>
<dbReference type="Gene3D" id="6.10.340.10">
    <property type="match status" value="1"/>
</dbReference>
<dbReference type="GO" id="GO:0000155">
    <property type="term" value="F:phosphorelay sensor kinase activity"/>
    <property type="evidence" value="ECO:0007669"/>
    <property type="project" value="InterPro"/>
</dbReference>
<keyword evidence="4" id="KW-1003">Cell membrane</keyword>
<keyword evidence="5" id="KW-0597">Phosphoprotein</keyword>
<keyword evidence="14" id="KW-0175">Coiled coil</keyword>
<evidence type="ECO:0000313" key="17">
    <source>
        <dbReference type="EMBL" id="MPQ44100.1"/>
    </source>
</evidence>
<keyword evidence="12" id="KW-0902">Two-component regulatory system</keyword>
<keyword evidence="18" id="KW-1185">Reference proteome</keyword>
<evidence type="ECO:0000256" key="15">
    <source>
        <dbReference type="SAM" id="Phobius"/>
    </source>
</evidence>
<evidence type="ECO:0000256" key="5">
    <source>
        <dbReference type="ARBA" id="ARBA00022553"/>
    </source>
</evidence>
<keyword evidence="6" id="KW-0808">Transferase</keyword>
<dbReference type="InterPro" id="IPR005467">
    <property type="entry name" value="His_kinase_dom"/>
</dbReference>
<dbReference type="Gene3D" id="1.10.287.130">
    <property type="match status" value="1"/>
</dbReference>
<dbReference type="FunFam" id="3.30.565.10:FF:000006">
    <property type="entry name" value="Sensor histidine kinase WalK"/>
    <property type="match status" value="1"/>
</dbReference>
<dbReference type="SUPFAM" id="SSF47384">
    <property type="entry name" value="Homodimeric domain of signal transducing histidine kinase"/>
    <property type="match status" value="1"/>
</dbReference>
<keyword evidence="8" id="KW-0547">Nucleotide-binding</keyword>
<evidence type="ECO:0000256" key="9">
    <source>
        <dbReference type="ARBA" id="ARBA00022777"/>
    </source>
</evidence>
<evidence type="ECO:0000256" key="13">
    <source>
        <dbReference type="ARBA" id="ARBA00023136"/>
    </source>
</evidence>
<dbReference type="GO" id="GO:0005886">
    <property type="term" value="C:plasma membrane"/>
    <property type="evidence" value="ECO:0007669"/>
    <property type="project" value="UniProtKB-SubCell"/>
</dbReference>
<dbReference type="CDD" id="cd00075">
    <property type="entry name" value="HATPase"/>
    <property type="match status" value="1"/>
</dbReference>
<dbReference type="InterPro" id="IPR050398">
    <property type="entry name" value="HssS/ArlS-like"/>
</dbReference>
<evidence type="ECO:0000256" key="7">
    <source>
        <dbReference type="ARBA" id="ARBA00022692"/>
    </source>
</evidence>
<dbReference type="InterPro" id="IPR003594">
    <property type="entry name" value="HATPase_dom"/>
</dbReference>
<organism evidence="17 18">
    <name type="scientific">Clostridium tarantellae</name>
    <dbReference type="NCBI Taxonomy" id="39493"/>
    <lineage>
        <taxon>Bacteria</taxon>
        <taxon>Bacillati</taxon>
        <taxon>Bacillota</taxon>
        <taxon>Clostridia</taxon>
        <taxon>Eubacteriales</taxon>
        <taxon>Clostridiaceae</taxon>
        <taxon>Clostridium</taxon>
    </lineage>
</organism>
<dbReference type="EC" id="2.7.13.3" evidence="3"/>
<evidence type="ECO:0000256" key="2">
    <source>
        <dbReference type="ARBA" id="ARBA00004651"/>
    </source>
</evidence>
<dbReference type="InterPro" id="IPR004358">
    <property type="entry name" value="Sig_transdc_His_kin-like_C"/>
</dbReference>
<evidence type="ECO:0000259" key="16">
    <source>
        <dbReference type="PROSITE" id="PS50109"/>
    </source>
</evidence>
<comment type="catalytic activity">
    <reaction evidence="1">
        <text>ATP + protein L-histidine = ADP + protein N-phospho-L-histidine.</text>
        <dbReference type="EC" id="2.7.13.3"/>
    </reaction>
</comment>
<dbReference type="SMART" id="SM00388">
    <property type="entry name" value="HisKA"/>
    <property type="match status" value="1"/>
</dbReference>
<dbReference type="Pfam" id="PF00512">
    <property type="entry name" value="HisKA"/>
    <property type="match status" value="1"/>
</dbReference>
<evidence type="ECO:0000256" key="10">
    <source>
        <dbReference type="ARBA" id="ARBA00022840"/>
    </source>
</evidence>
<protein>
    <recommendedName>
        <fullName evidence="3">histidine kinase</fullName>
        <ecNumber evidence="3">2.7.13.3</ecNumber>
    </recommendedName>
</protein>
<dbReference type="EMBL" id="WHJC01000150">
    <property type="protein sequence ID" value="MPQ44100.1"/>
    <property type="molecule type" value="Genomic_DNA"/>
</dbReference>
<reference evidence="17 18" key="1">
    <citation type="submission" date="2019-10" db="EMBL/GenBank/DDBJ databases">
        <title>The Genome Sequence of Clostridium tarantellae Isolated from Fish Brain.</title>
        <authorList>
            <person name="Bano L."/>
            <person name="Kiel M."/>
            <person name="Sales G."/>
            <person name="Doxey A.C."/>
            <person name="Mansfield M.J."/>
            <person name="Schiavone M."/>
            <person name="Rossetto O."/>
            <person name="Pirazzini M."/>
            <person name="Dobrindt U."/>
            <person name="Montecucco C."/>
        </authorList>
    </citation>
    <scope>NUCLEOTIDE SEQUENCE [LARGE SCALE GENOMIC DNA]</scope>
    <source>
        <strain evidence="17 18">DSM 3997</strain>
    </source>
</reference>
<evidence type="ECO:0000256" key="12">
    <source>
        <dbReference type="ARBA" id="ARBA00023012"/>
    </source>
</evidence>
<comment type="caution">
    <text evidence="17">The sequence shown here is derived from an EMBL/GenBank/DDBJ whole genome shotgun (WGS) entry which is preliminary data.</text>
</comment>
<gene>
    <name evidence="17" type="ORF">GBZ86_10040</name>
</gene>
<keyword evidence="9" id="KW-0418">Kinase</keyword>
<keyword evidence="7 15" id="KW-0812">Transmembrane</keyword>
<dbReference type="SUPFAM" id="SSF55874">
    <property type="entry name" value="ATPase domain of HSP90 chaperone/DNA topoisomerase II/histidine kinase"/>
    <property type="match status" value="1"/>
</dbReference>
<accession>A0A6I1MM93</accession>
<evidence type="ECO:0000256" key="4">
    <source>
        <dbReference type="ARBA" id="ARBA00022475"/>
    </source>
</evidence>
<dbReference type="InterPro" id="IPR036097">
    <property type="entry name" value="HisK_dim/P_sf"/>
</dbReference>
<feature type="coiled-coil region" evidence="14">
    <location>
        <begin position="298"/>
        <end position="360"/>
    </location>
</feature>
<dbReference type="Pfam" id="PF02518">
    <property type="entry name" value="HATPase_c"/>
    <property type="match status" value="1"/>
</dbReference>
<keyword evidence="13 15" id="KW-0472">Membrane</keyword>
<evidence type="ECO:0000256" key="6">
    <source>
        <dbReference type="ARBA" id="ARBA00022679"/>
    </source>
</evidence>
<dbReference type="InterPro" id="IPR036890">
    <property type="entry name" value="HATPase_C_sf"/>
</dbReference>
<feature type="domain" description="Histidine kinase" evidence="16">
    <location>
        <begin position="269"/>
        <end position="484"/>
    </location>
</feature>
<proteinExistence type="predicted"/>
<evidence type="ECO:0000256" key="3">
    <source>
        <dbReference type="ARBA" id="ARBA00012438"/>
    </source>
</evidence>
<sequence length="484" mass="57172">MKVKLKFKYSIFLSMLLILTVGMLSFLVLRAIRINQMEEHERYLFQQAKIVNSYVNQLYIKNSYENHEKFLEEQSDEIVKYIKSINDLNAVIFNMKGKKISTIDLKYEKEYDEKLIYYGLQKNIAYKNEKEYITYVAPIYNKNQVGIIKFQYDLKKSNDFYKKIRSHFINIGSFVFIFSFLIAYIYFHRYTKVILKLKKFLINIKEGNYKKVSIIKRRDELGDLSEGIFYLSNEIYRNIENMKSEEKKLNLAINKLKALEKQQKTFIGNITHELKTPLTVIKAYLDLIDMYEDDSVLLKDAKLNIRKESEVLQDMVEKVLYLSSLEKYEFELQSEKVNIKELLEEVYKRMEGKAKKFNIKMEVSLENAFILGDKEGIIHIFMNLIDNAIKYNTSDGNVLIKNYIQEDLVFIEIEDTGIGILEEEKEKIFEPFYRSYKHSDKKLEGTGIGLSLVKELVERQKGKINILKSETIGTTFLLNFPLAK</sequence>
<comment type="subcellular location">
    <subcellularLocation>
        <location evidence="2">Cell membrane</location>
        <topology evidence="2">Multi-pass membrane protein</topology>
    </subcellularLocation>
</comment>